<dbReference type="Pfam" id="PF00924">
    <property type="entry name" value="MS_channel_2nd"/>
    <property type="match status" value="1"/>
</dbReference>
<feature type="compositionally biased region" description="Polar residues" evidence="4">
    <location>
        <begin position="17"/>
        <end position="57"/>
    </location>
</feature>
<feature type="compositionally biased region" description="Polar residues" evidence="4">
    <location>
        <begin position="804"/>
        <end position="816"/>
    </location>
</feature>
<dbReference type="OrthoDB" id="544685at2759"/>
<evidence type="ECO:0000259" key="6">
    <source>
        <dbReference type="Pfam" id="PF00924"/>
    </source>
</evidence>
<feature type="transmembrane region" description="Helical" evidence="5">
    <location>
        <begin position="99"/>
        <end position="119"/>
    </location>
</feature>
<comment type="similarity">
    <text evidence="2 3">Belongs to the MscS (TC 1.A.23) family.</text>
</comment>
<dbReference type="InterPro" id="IPR058650">
    <property type="entry name" value="Msy1/2-like"/>
</dbReference>
<dbReference type="PANTHER" id="PTHR31323:SF14">
    <property type="entry name" value="MECHANOSENSITIVE ION CHANNEL PROTEIN MSY2"/>
    <property type="match status" value="1"/>
</dbReference>
<dbReference type="AlphaFoldDB" id="A0A7D8V1B5"/>
<evidence type="ECO:0000256" key="3">
    <source>
        <dbReference type="PIRNR" id="PIRNR017209"/>
    </source>
</evidence>
<accession>A0A7D8V1B5</accession>
<organism evidence="8 9">
    <name type="scientific">Lachnellula cervina</name>
    <dbReference type="NCBI Taxonomy" id="1316786"/>
    <lineage>
        <taxon>Eukaryota</taxon>
        <taxon>Fungi</taxon>
        <taxon>Dikarya</taxon>
        <taxon>Ascomycota</taxon>
        <taxon>Pezizomycotina</taxon>
        <taxon>Leotiomycetes</taxon>
        <taxon>Helotiales</taxon>
        <taxon>Lachnaceae</taxon>
        <taxon>Lachnellula</taxon>
    </lineage>
</organism>
<protein>
    <recommendedName>
        <fullName evidence="3">Mechanosensitive ion channel protein</fullName>
    </recommendedName>
</protein>
<feature type="region of interest" description="Disordered" evidence="4">
    <location>
        <begin position="751"/>
        <end position="828"/>
    </location>
</feature>
<keyword evidence="5" id="KW-0812">Transmembrane</keyword>
<dbReference type="Proteomes" id="UP000481288">
    <property type="component" value="Unassembled WGS sequence"/>
</dbReference>
<sequence>MPQKPAPELPLAEFPTANPSSSPFGAQSQQPSLRARNSQSTSSRNESPQSTGKSSFTKLGGRRRRSGRTSPAPQGEKDDLNKFGRLYEKILKYGTGTRYSIYILPVALILAIPVIVGATQVSDDPKKDPKIGGVRVVWFFTWFEAVWLTLWAMRFVARIIPSIFGFFAGVVSSETKKYKRVLENLQGMITIFGWVVISFVLYEVLFSTSADGNTPYGWTSVFKKVLGAILVATIIFFIEKVLVQLISVSYHSRSYNNRIDESKRYVHLLGILFEASRKLFPMYGQEFRDEDNIMHNSIGAFVKIGRGDSKYSYRVFNGMGRFNNKVNSVFGDIATELKGRSVLPERSAESIVSESLDKTAATQALAQRLWLSFVAEGKEVLHLSDIEEVLGEGNQDVAEECFLMLDPDENKDVTLEEAALRVKEIASDRKAIEKSMHDVSQAIKALDSVLGSVAFLLSIFALICFLDTGFHSILSTASTTLLSLSFVFSVTAQEFLGSCIFLFVKHPYDISDRVDISGPDGINSLVVEQISLLYTSFKRIKDLELIQIPNSVLNTLWINNISRSKSLLERIDIYISFDTSFEDMNALRLEMQKFVSDPENKREWQEDVMLRCLGVGSMDKLQLQLEVRHKSNWSVEHIRATRHSKLMCALVLALRKIPIFAPGGGAAALGDPTNPAYSVAVSDEVAAAARHKAAVDSDAARLTPLRKPNSGNAQLPTERVVEEAANNTPGPASQPTAADAMIVTQLSESLQDPADDDGREDQDLQSISSPSGMAPEASNIQSSESLRLQKTKSPQGRRRAGLSAPSQVTTTSQQDPQALEPVPSFGEA</sequence>
<evidence type="ECO:0000313" key="8">
    <source>
        <dbReference type="EMBL" id="TVY58227.1"/>
    </source>
</evidence>
<comment type="caution">
    <text evidence="8">The sequence shown here is derived from an EMBL/GenBank/DDBJ whole genome shotgun (WGS) entry which is preliminary data.</text>
</comment>
<dbReference type="EMBL" id="QGMG01000051">
    <property type="protein sequence ID" value="TVY58227.1"/>
    <property type="molecule type" value="Genomic_DNA"/>
</dbReference>
<keyword evidence="3 5" id="KW-0472">Membrane</keyword>
<evidence type="ECO:0000256" key="1">
    <source>
        <dbReference type="ARBA" id="ARBA00004127"/>
    </source>
</evidence>
<evidence type="ECO:0000256" key="2">
    <source>
        <dbReference type="ARBA" id="ARBA00008017"/>
    </source>
</evidence>
<reference evidence="8 9" key="1">
    <citation type="submission" date="2018-05" db="EMBL/GenBank/DDBJ databases">
        <title>Whole genome sequencing for identification of molecular markers to develop diagnostic detection tools for the regulated plant pathogen Lachnellula willkommii.</title>
        <authorList>
            <person name="Giroux E."/>
            <person name="Bilodeau G."/>
        </authorList>
    </citation>
    <scope>NUCLEOTIDE SEQUENCE [LARGE SCALE GENOMIC DNA]</scope>
    <source>
        <strain evidence="8 9">CBS 625.97</strain>
    </source>
</reference>
<feature type="domain" description="Mechanosensitive ion channel MscS" evidence="6">
    <location>
        <begin position="494"/>
        <end position="563"/>
    </location>
</feature>
<name>A0A7D8V1B5_9HELO</name>
<evidence type="ECO:0000259" key="7">
    <source>
        <dbReference type="Pfam" id="PF25886"/>
    </source>
</evidence>
<dbReference type="InterPro" id="IPR006685">
    <property type="entry name" value="MscS_channel_2nd"/>
</dbReference>
<dbReference type="Pfam" id="PF25886">
    <property type="entry name" value="Msy1"/>
    <property type="match status" value="1"/>
</dbReference>
<keyword evidence="9" id="KW-1185">Reference proteome</keyword>
<evidence type="ECO:0000256" key="4">
    <source>
        <dbReference type="SAM" id="MobiDB-lite"/>
    </source>
</evidence>
<dbReference type="PANTHER" id="PTHR31323">
    <property type="entry name" value="MECHANOSENSITIVE ION CHANNEL PROTEIN MSY2"/>
    <property type="match status" value="1"/>
</dbReference>
<feature type="domain" description="Mechanosensitive ion channel protein Msy1/2-like transmembrane" evidence="7">
    <location>
        <begin position="83"/>
        <end position="250"/>
    </location>
</feature>
<feature type="region of interest" description="Disordered" evidence="4">
    <location>
        <begin position="1"/>
        <end position="78"/>
    </location>
</feature>
<dbReference type="GO" id="GO:0005789">
    <property type="term" value="C:endoplasmic reticulum membrane"/>
    <property type="evidence" value="ECO:0007669"/>
    <property type="project" value="UniProtKB-SubCell"/>
</dbReference>
<feature type="transmembrane region" description="Helical" evidence="5">
    <location>
        <begin position="449"/>
        <end position="470"/>
    </location>
</feature>
<dbReference type="GO" id="GO:0005262">
    <property type="term" value="F:calcium channel activity"/>
    <property type="evidence" value="ECO:0007669"/>
    <property type="project" value="TreeGrafter"/>
</dbReference>
<feature type="transmembrane region" description="Helical" evidence="5">
    <location>
        <begin position="155"/>
        <end position="173"/>
    </location>
</feature>
<comment type="subcellular location">
    <subcellularLocation>
        <location evidence="1">Endomembrane system</location>
        <topology evidence="1">Multi-pass membrane protein</topology>
    </subcellularLocation>
    <subcellularLocation>
        <location evidence="3">Endoplasmic reticulum membrane</location>
    </subcellularLocation>
</comment>
<evidence type="ECO:0000313" key="9">
    <source>
        <dbReference type="Proteomes" id="UP000481288"/>
    </source>
</evidence>
<evidence type="ECO:0000256" key="5">
    <source>
        <dbReference type="SAM" id="Phobius"/>
    </source>
</evidence>
<dbReference type="InterPro" id="IPR016688">
    <property type="entry name" value="MscS-like_plants/fungi"/>
</dbReference>
<feature type="transmembrane region" description="Helical" evidence="5">
    <location>
        <begin position="225"/>
        <end position="248"/>
    </location>
</feature>
<gene>
    <name evidence="8" type="ORF">LCER1_G002235</name>
</gene>
<feature type="region of interest" description="Disordered" evidence="4">
    <location>
        <begin position="694"/>
        <end position="718"/>
    </location>
</feature>
<dbReference type="PIRSF" id="PIRSF017209">
    <property type="entry name" value="Memb_At2g17000_prd"/>
    <property type="match status" value="1"/>
</dbReference>
<feature type="transmembrane region" description="Helical" evidence="5">
    <location>
        <begin position="185"/>
        <end position="205"/>
    </location>
</feature>
<feature type="transmembrane region" description="Helical" evidence="5">
    <location>
        <begin position="482"/>
        <end position="504"/>
    </location>
</feature>
<feature type="compositionally biased region" description="Polar residues" evidence="4">
    <location>
        <begin position="778"/>
        <end position="794"/>
    </location>
</feature>
<keyword evidence="3" id="KW-0256">Endoplasmic reticulum</keyword>
<dbReference type="GO" id="GO:0006874">
    <property type="term" value="P:intracellular calcium ion homeostasis"/>
    <property type="evidence" value="ECO:0007669"/>
    <property type="project" value="TreeGrafter"/>
</dbReference>
<keyword evidence="5" id="KW-1133">Transmembrane helix</keyword>
<proteinExistence type="inferred from homology"/>